<proteinExistence type="predicted"/>
<dbReference type="EMBL" id="QJKJ01003491">
    <property type="protein sequence ID" value="RDX98226.1"/>
    <property type="molecule type" value="Genomic_DNA"/>
</dbReference>
<dbReference type="PANTHER" id="PTHR32108:SF9">
    <property type="entry name" value="REVERSE TRANSCRIPTASE RNASE H-LIKE DOMAIN-CONTAINING PROTEIN"/>
    <property type="match status" value="1"/>
</dbReference>
<dbReference type="PANTHER" id="PTHR32108">
    <property type="entry name" value="DNA-DIRECTED RNA POLYMERASE SUBUNIT ALPHA"/>
    <property type="match status" value="1"/>
</dbReference>
<name>A0A371H6A4_MUCPR</name>
<dbReference type="InterPro" id="IPR002110">
    <property type="entry name" value="Ankyrin_rpt"/>
</dbReference>
<reference evidence="2" key="1">
    <citation type="submission" date="2018-05" db="EMBL/GenBank/DDBJ databases">
        <title>Draft genome of Mucuna pruriens seed.</title>
        <authorList>
            <person name="Nnadi N.E."/>
            <person name="Vos R."/>
            <person name="Hasami M.H."/>
            <person name="Devisetty U.K."/>
            <person name="Aguiy J.C."/>
        </authorList>
    </citation>
    <scope>NUCLEOTIDE SEQUENCE [LARGE SCALE GENOMIC DNA]</scope>
    <source>
        <strain evidence="2">JCA_2017</strain>
    </source>
</reference>
<evidence type="ECO:0000256" key="1">
    <source>
        <dbReference type="PROSITE-ProRule" id="PRU00023"/>
    </source>
</evidence>
<dbReference type="OrthoDB" id="1724165at2759"/>
<dbReference type="Proteomes" id="UP000257109">
    <property type="component" value="Unassembled WGS sequence"/>
</dbReference>
<sequence length="328" mass="36444">MGSNVQSNLLPTHRGMAINAIIHENREEVEKPNSREWEKSASRCVTNLANRMEEGSHPSRLDKAESDSIAYIEGNGNLRPKPLIIQYNSASRPRVLAKLVYNNNVVPWRYPTMTMPVGQDDTTPEVTNIAGAGGVMQSGRIFAPKGLRGKDLTLEKKCKATEVPKKVVTKEEATEFLKLIRHSEYEMLDQMNKTPARVSLLSFLINLESHHNLLLKVLEDSHMAQDITSEKFEGIISNITASRHLSFSEDEVPTEGQSHNQPLHITVKCGNYMIARGLIDNGSSLNIMPKATLDKLYGPGATLKISPVVVRAFDGSKQEVMGSHFPYV</sequence>
<dbReference type="PROSITE" id="PS50088">
    <property type="entry name" value="ANK_REPEAT"/>
    <property type="match status" value="1"/>
</dbReference>
<keyword evidence="3" id="KW-1185">Reference proteome</keyword>
<feature type="non-terminal residue" evidence="2">
    <location>
        <position position="1"/>
    </location>
</feature>
<gene>
    <name evidence="2" type="ORF">CR513_18885</name>
</gene>
<evidence type="ECO:0000313" key="2">
    <source>
        <dbReference type="EMBL" id="RDX98226.1"/>
    </source>
</evidence>
<dbReference type="AlphaFoldDB" id="A0A371H6A4"/>
<evidence type="ECO:0000313" key="3">
    <source>
        <dbReference type="Proteomes" id="UP000257109"/>
    </source>
</evidence>
<feature type="repeat" description="ANK" evidence="1">
    <location>
        <begin position="258"/>
        <end position="290"/>
    </location>
</feature>
<keyword evidence="1" id="KW-0040">ANK repeat</keyword>
<organism evidence="2 3">
    <name type="scientific">Mucuna pruriens</name>
    <name type="common">Velvet bean</name>
    <name type="synonym">Dolichos pruriens</name>
    <dbReference type="NCBI Taxonomy" id="157652"/>
    <lineage>
        <taxon>Eukaryota</taxon>
        <taxon>Viridiplantae</taxon>
        <taxon>Streptophyta</taxon>
        <taxon>Embryophyta</taxon>
        <taxon>Tracheophyta</taxon>
        <taxon>Spermatophyta</taxon>
        <taxon>Magnoliopsida</taxon>
        <taxon>eudicotyledons</taxon>
        <taxon>Gunneridae</taxon>
        <taxon>Pentapetalae</taxon>
        <taxon>rosids</taxon>
        <taxon>fabids</taxon>
        <taxon>Fabales</taxon>
        <taxon>Fabaceae</taxon>
        <taxon>Papilionoideae</taxon>
        <taxon>50 kb inversion clade</taxon>
        <taxon>NPAAA clade</taxon>
        <taxon>indigoferoid/millettioid clade</taxon>
        <taxon>Phaseoleae</taxon>
        <taxon>Mucuna</taxon>
    </lineage>
</organism>
<accession>A0A371H6A4</accession>
<comment type="caution">
    <text evidence="2">The sequence shown here is derived from an EMBL/GenBank/DDBJ whole genome shotgun (WGS) entry which is preliminary data.</text>
</comment>
<protein>
    <submittedName>
        <fullName evidence="2">Uncharacterized protein</fullName>
    </submittedName>
</protein>